<dbReference type="SUPFAM" id="SSF48208">
    <property type="entry name" value="Six-hairpin glycosidases"/>
    <property type="match status" value="1"/>
</dbReference>
<gene>
    <name evidence="3" type="ORF">QTN47_08020</name>
</gene>
<dbReference type="InterPro" id="IPR008928">
    <property type="entry name" value="6-hairpin_glycosidase_sf"/>
</dbReference>
<evidence type="ECO:0000259" key="1">
    <source>
        <dbReference type="Pfam" id="PF21307"/>
    </source>
</evidence>
<evidence type="ECO:0000259" key="2">
    <source>
        <dbReference type="Pfam" id="PF22124"/>
    </source>
</evidence>
<dbReference type="Proteomes" id="UP001560573">
    <property type="component" value="Unassembled WGS sequence"/>
</dbReference>
<name>A0ABV3ZC38_9BACT</name>
<dbReference type="InterPro" id="IPR049053">
    <property type="entry name" value="AFCA-like_C"/>
</dbReference>
<dbReference type="InterPro" id="IPR012341">
    <property type="entry name" value="6hp_glycosidase-like_sf"/>
</dbReference>
<keyword evidence="4" id="KW-1185">Reference proteome</keyword>
<evidence type="ECO:0000313" key="4">
    <source>
        <dbReference type="Proteomes" id="UP001560573"/>
    </source>
</evidence>
<evidence type="ECO:0008006" key="5">
    <source>
        <dbReference type="Google" id="ProtNLM"/>
    </source>
</evidence>
<comment type="caution">
    <text evidence="3">The sequence shown here is derived from an EMBL/GenBank/DDBJ whole genome shotgun (WGS) entry which is preliminary data.</text>
</comment>
<feature type="domain" description="Alpha fucosidase A-like C-terminal" evidence="1">
    <location>
        <begin position="631"/>
        <end position="709"/>
    </location>
</feature>
<sequence length="762" mass="85338">MKQFFSVPVFLATFLIATIRLSGQPSAIDYGTYMQRQALTWDSISSNYYTGIILGNGRLGTNIYKESDNSLRFDVGRTDVTDHRPHFADSIFAEQLISQPRLPIGKMLLQTKGKIISANMRLDIYNAEAKGEIITTEGKVNFYALVPKNEQVIYIRTSGSGNEKDIRYKWQAEESVSPRIAAIGEARAAAFHYIPNPSATIKDSSGYGICHQSLSEGWDYATSWKFSPEGTAKVAIIAVGNSSKGAATKESIEFIQHFISSPLKIVIAKHRNWWNSYYQKSFVSIPDSRLESYYWLQLYKLASATGAGNPMIDLMGPWFTSKTPWPAIWWNLNTQLAYAPVFTANHMEIAYPLFDVLYNNRQQLINNVPESWRNDAAAIGRISSYDLYAPIITGDVRNLRFEPGNLTWTLFYYYQYFRYSSDTATFVTKIQPLLKRSVNYMIHLLNKDEQDVYHLPLSSSPEYTNAEDAHYSLSSLRWGLQILLETASIAGAETLETDKWKEVLDHLAPFASDESGLMIGRNVALTTSHRHFSHLLAIWPYRLIDPDDANDKKLIETSLHHWISSEGALQGYSFTGASSISSLLGKGDDAYHYLDQFLRKHGEANGLYKESGPCFETPMAAATSLLEMLLQSKGKDISVFPALPAEWRETAFENLLAEGAFKISAARHDGATSFIIVESLRGGNCRIACDIPQSSLKITGAGINRLDYNISSSGSKTLVDLRMKPGQTIKIADAGFKGNFKITPVAPAKYTSNYWGLKKKQQ</sequence>
<organism evidence="3 4">
    <name type="scientific">Danxiaibacter flavus</name>
    <dbReference type="NCBI Taxonomy" id="3049108"/>
    <lineage>
        <taxon>Bacteria</taxon>
        <taxon>Pseudomonadati</taxon>
        <taxon>Bacteroidota</taxon>
        <taxon>Chitinophagia</taxon>
        <taxon>Chitinophagales</taxon>
        <taxon>Chitinophagaceae</taxon>
        <taxon>Danxiaibacter</taxon>
    </lineage>
</organism>
<dbReference type="PANTHER" id="PTHR31084">
    <property type="entry name" value="ALPHA-L-FUCOSIDASE 2"/>
    <property type="match status" value="1"/>
</dbReference>
<dbReference type="RefSeq" id="WP_369328836.1">
    <property type="nucleotide sequence ID" value="NZ_JAULBC010000002.1"/>
</dbReference>
<dbReference type="Gene3D" id="1.50.10.10">
    <property type="match status" value="1"/>
</dbReference>
<dbReference type="EMBL" id="JAULBC010000002">
    <property type="protein sequence ID" value="MEX6687431.1"/>
    <property type="molecule type" value="Genomic_DNA"/>
</dbReference>
<dbReference type="Pfam" id="PF22124">
    <property type="entry name" value="Glyco_hydro_95_cat"/>
    <property type="match status" value="1"/>
</dbReference>
<reference evidence="3 4" key="1">
    <citation type="submission" date="2023-07" db="EMBL/GenBank/DDBJ databases">
        <authorList>
            <person name="Lian W.-H."/>
        </authorList>
    </citation>
    <scope>NUCLEOTIDE SEQUENCE [LARGE SCALE GENOMIC DNA]</scope>
    <source>
        <strain evidence="3 4">SYSU DXS3180</strain>
    </source>
</reference>
<dbReference type="InterPro" id="IPR054363">
    <property type="entry name" value="GH95_cat"/>
</dbReference>
<dbReference type="Pfam" id="PF21307">
    <property type="entry name" value="Glyco_hydro_95_C"/>
    <property type="match status" value="1"/>
</dbReference>
<proteinExistence type="predicted"/>
<dbReference type="PANTHER" id="PTHR31084:SF0">
    <property type="entry name" value="ALPHA-L-FUCOSIDASE 2"/>
    <property type="match status" value="1"/>
</dbReference>
<protein>
    <recommendedName>
        <fullName evidence="5">Alpha-L-fucosidase</fullName>
    </recommendedName>
</protein>
<evidence type="ECO:0000313" key="3">
    <source>
        <dbReference type="EMBL" id="MEX6687431.1"/>
    </source>
</evidence>
<accession>A0ABV3ZC38</accession>
<feature type="domain" description="Glycosyl hydrolase family 95 catalytic" evidence="2">
    <location>
        <begin position="296"/>
        <end position="610"/>
    </location>
</feature>